<evidence type="ECO:0000256" key="1">
    <source>
        <dbReference type="SAM" id="Phobius"/>
    </source>
</evidence>
<protein>
    <recommendedName>
        <fullName evidence="4">Mechanosensitive ion channel</fullName>
    </recommendedName>
</protein>
<feature type="transmembrane region" description="Helical" evidence="1">
    <location>
        <begin position="52"/>
        <end position="74"/>
    </location>
</feature>
<dbReference type="AlphaFoldDB" id="B8D5M6"/>
<dbReference type="Proteomes" id="UP000006903">
    <property type="component" value="Chromosome"/>
</dbReference>
<keyword evidence="1" id="KW-0812">Transmembrane</keyword>
<proteinExistence type="predicted"/>
<keyword evidence="1" id="KW-1133">Transmembrane helix</keyword>
<dbReference type="KEGG" id="dka:DKAM_1081"/>
<accession>B8D5M6</accession>
<gene>
    <name evidence="2" type="ordered locus">DKAM_1081</name>
</gene>
<organism evidence="2 3">
    <name type="scientific">Desulfurococcus amylolyticus (strain DSM 18924 / JCM 16383 / VKM B-2413 / 1221n)</name>
    <name type="common">Desulfurococcus kamchatkensis</name>
    <dbReference type="NCBI Taxonomy" id="490899"/>
    <lineage>
        <taxon>Archaea</taxon>
        <taxon>Thermoproteota</taxon>
        <taxon>Thermoprotei</taxon>
        <taxon>Desulfurococcales</taxon>
        <taxon>Desulfurococcaceae</taxon>
        <taxon>Desulfurococcus</taxon>
    </lineage>
</organism>
<name>B8D5M6_DESA1</name>
<reference evidence="2 3" key="1">
    <citation type="journal article" date="2009" name="J. Bacteriol.">
        <title>Complete genome sequence of the anaerobic, protein-degrading hyperthermophilic crenarchaeon Desulfurococcus kamchatkensis.</title>
        <authorList>
            <person name="Ravin N.V."/>
            <person name="Mardanov A.V."/>
            <person name="Beletsky A.V."/>
            <person name="Kublanov I.V."/>
            <person name="Kolganova T.V."/>
            <person name="Lebedinsky A.V."/>
            <person name="Chernyh N.A."/>
            <person name="Bonch-Osmolovskaya E.A."/>
            <person name="Skryabin K.G."/>
        </authorList>
    </citation>
    <scope>NUCLEOTIDE SEQUENCE [LARGE SCALE GENOMIC DNA]</scope>
    <source>
        <strain evidence="3">DSM 18924 / JCM 16383 / VKM B-2413 / 1221n</strain>
    </source>
</reference>
<evidence type="ECO:0000313" key="3">
    <source>
        <dbReference type="Proteomes" id="UP000006903"/>
    </source>
</evidence>
<feature type="transmembrane region" description="Helical" evidence="1">
    <location>
        <begin position="12"/>
        <end position="31"/>
    </location>
</feature>
<keyword evidence="1" id="KW-0472">Membrane</keyword>
<feature type="transmembrane region" description="Helical" evidence="1">
    <location>
        <begin position="80"/>
        <end position="108"/>
    </location>
</feature>
<dbReference type="HOGENOM" id="CLU_1032904_0_0_2"/>
<evidence type="ECO:0000313" key="2">
    <source>
        <dbReference type="EMBL" id="ACL11407.1"/>
    </source>
</evidence>
<evidence type="ECO:0008006" key="4">
    <source>
        <dbReference type="Google" id="ProtNLM"/>
    </source>
</evidence>
<dbReference type="eggNOG" id="arCOG08871">
    <property type="taxonomic scope" value="Archaea"/>
</dbReference>
<dbReference type="EMBL" id="CP001140">
    <property type="protein sequence ID" value="ACL11407.1"/>
    <property type="molecule type" value="Genomic_DNA"/>
</dbReference>
<sequence>MNPGIQDTGINVASISLFIIILLTAILIRVITSRLLSSLSERGSISGNVRDISIRIIDIVLVVILISTAVMLFIPQYWGILTIFGLLGLVALVLFIHPLISYISMIILQMELPLKNRYYEISMPGIQKPLTGKILKITSRNTVVQDIHGVEHYIPNIQLIRAIFKPLPPQLTLRVVVDLPGEGINMNYLSELDRQITEKLEEYRHPGFKDLRKIVLAKVSNNRLEYLVTLYPVQATIRDEDVRKAMIELVSTLSKTLEGKASGINVMSD</sequence>